<protein>
    <submittedName>
        <fullName evidence="3">Uncharacterized protein</fullName>
    </submittedName>
</protein>
<dbReference type="EMBL" id="JAUOTP010000003">
    <property type="protein sequence ID" value="MDO6414407.1"/>
    <property type="molecule type" value="Genomic_DNA"/>
</dbReference>
<evidence type="ECO:0000256" key="2">
    <source>
        <dbReference type="SAM" id="Phobius"/>
    </source>
</evidence>
<reference evidence="3" key="1">
    <citation type="submission" date="2023-07" db="EMBL/GenBank/DDBJ databases">
        <authorList>
            <person name="Kim M."/>
        </authorList>
    </citation>
    <scope>NUCLEOTIDE SEQUENCE</scope>
    <source>
        <strain evidence="3">BIUV-7</strain>
    </source>
</reference>
<evidence type="ECO:0000256" key="1">
    <source>
        <dbReference type="SAM" id="MobiDB-lite"/>
    </source>
</evidence>
<feature type="transmembrane region" description="Helical" evidence="2">
    <location>
        <begin position="57"/>
        <end position="76"/>
    </location>
</feature>
<proteinExistence type="predicted"/>
<evidence type="ECO:0000313" key="4">
    <source>
        <dbReference type="Proteomes" id="UP001169764"/>
    </source>
</evidence>
<dbReference type="RefSeq" id="WP_303541549.1">
    <property type="nucleotide sequence ID" value="NZ_JAUOTP010000003.1"/>
</dbReference>
<sequence>MISMLSPSGIKAAWTAYRPAPESAPLRKLRIKTMLWNGAAALSVAGVDLLVRLHPAMVLIVAGVAVQAVAITIRYWRIKNRTDREFQAASAPRDGQSPSTKNGDGGDA</sequence>
<name>A0ABT8Y7W2_9SPHN</name>
<keyword evidence="4" id="KW-1185">Reference proteome</keyword>
<comment type="caution">
    <text evidence="3">The sequence shown here is derived from an EMBL/GenBank/DDBJ whole genome shotgun (WGS) entry which is preliminary data.</text>
</comment>
<gene>
    <name evidence="3" type="ORF">Q4F19_08440</name>
</gene>
<keyword evidence="2" id="KW-0812">Transmembrane</keyword>
<accession>A0ABT8Y7W2</accession>
<organism evidence="3 4">
    <name type="scientific">Sphingomonas natans</name>
    <dbReference type="NCBI Taxonomy" id="3063330"/>
    <lineage>
        <taxon>Bacteria</taxon>
        <taxon>Pseudomonadati</taxon>
        <taxon>Pseudomonadota</taxon>
        <taxon>Alphaproteobacteria</taxon>
        <taxon>Sphingomonadales</taxon>
        <taxon>Sphingomonadaceae</taxon>
        <taxon>Sphingomonas</taxon>
    </lineage>
</organism>
<keyword evidence="2" id="KW-0472">Membrane</keyword>
<dbReference type="Proteomes" id="UP001169764">
    <property type="component" value="Unassembled WGS sequence"/>
</dbReference>
<keyword evidence="2" id="KW-1133">Transmembrane helix</keyword>
<feature type="region of interest" description="Disordered" evidence="1">
    <location>
        <begin position="84"/>
        <end position="108"/>
    </location>
</feature>
<evidence type="ECO:0000313" key="3">
    <source>
        <dbReference type="EMBL" id="MDO6414407.1"/>
    </source>
</evidence>